<dbReference type="GeneID" id="115881121"/>
<feature type="compositionally biased region" description="Polar residues" evidence="2">
    <location>
        <begin position="48"/>
        <end position="61"/>
    </location>
</feature>
<dbReference type="SUPFAM" id="SSF57667">
    <property type="entry name" value="beta-beta-alpha zinc fingers"/>
    <property type="match status" value="1"/>
</dbReference>
<dbReference type="InterPro" id="IPR013087">
    <property type="entry name" value="Znf_C2H2_type"/>
</dbReference>
<dbReference type="Gene3D" id="3.30.160.60">
    <property type="entry name" value="Classic Zinc Finger"/>
    <property type="match status" value="1"/>
</dbReference>
<dbReference type="InterPro" id="IPR036236">
    <property type="entry name" value="Znf_C2H2_sf"/>
</dbReference>
<dbReference type="RefSeq" id="XP_030754361.1">
    <property type="nucleotide sequence ID" value="XM_030898501.1"/>
</dbReference>
<proteinExistence type="predicted"/>
<keyword evidence="1" id="KW-0862">Zinc</keyword>
<evidence type="ECO:0000313" key="4">
    <source>
        <dbReference type="Proteomes" id="UP000504635"/>
    </source>
</evidence>
<feature type="domain" description="C2H2-type" evidence="3">
    <location>
        <begin position="6"/>
        <end position="37"/>
    </location>
</feature>
<dbReference type="GO" id="GO:0008270">
    <property type="term" value="F:zinc ion binding"/>
    <property type="evidence" value="ECO:0007669"/>
    <property type="project" value="UniProtKB-KW"/>
</dbReference>
<evidence type="ECO:0000256" key="2">
    <source>
        <dbReference type="SAM" id="MobiDB-lite"/>
    </source>
</evidence>
<dbReference type="Proteomes" id="UP000504635">
    <property type="component" value="Unplaced"/>
</dbReference>
<feature type="region of interest" description="Disordered" evidence="2">
    <location>
        <begin position="34"/>
        <end position="65"/>
    </location>
</feature>
<sequence>MDSINLTCEKCSKAFSRKDNLGKHMKICKGALNSNQPETKNLEKTSLKRTSSPTNINQAEPESSVPKRARLGFNNEHLVMQEEGVYLVKTSYKNRIATYRFLSKKDPISVNDFLANLREKIIALVRCQIERFGNVKVGMELFGRFLL</sequence>
<evidence type="ECO:0000256" key="1">
    <source>
        <dbReference type="PROSITE-ProRule" id="PRU00042"/>
    </source>
</evidence>
<dbReference type="AlphaFoldDB" id="A0A6J2XTL5"/>
<evidence type="ECO:0000313" key="6">
    <source>
        <dbReference type="RefSeq" id="XP_030754361.1"/>
    </source>
</evidence>
<name>A0A6J2XTL5_SITOR</name>
<dbReference type="OrthoDB" id="414982at2759"/>
<dbReference type="Pfam" id="PF00096">
    <property type="entry name" value="zf-C2H2"/>
    <property type="match status" value="1"/>
</dbReference>
<evidence type="ECO:0000313" key="5">
    <source>
        <dbReference type="RefSeq" id="XP_030754360.1"/>
    </source>
</evidence>
<keyword evidence="1" id="KW-0479">Metal-binding</keyword>
<dbReference type="KEGG" id="soy:115881121"/>
<keyword evidence="1" id="KW-0863">Zinc-finger</keyword>
<accession>A0A6J2XTL5</accession>
<protein>
    <submittedName>
        <fullName evidence="5 6">Uncharacterized protein LOC115881121</fullName>
    </submittedName>
</protein>
<dbReference type="RefSeq" id="XP_030754360.1">
    <property type="nucleotide sequence ID" value="XM_030898500.1"/>
</dbReference>
<organism evidence="4 6">
    <name type="scientific">Sitophilus oryzae</name>
    <name type="common">Rice weevil</name>
    <name type="synonym">Curculio oryzae</name>
    <dbReference type="NCBI Taxonomy" id="7048"/>
    <lineage>
        <taxon>Eukaryota</taxon>
        <taxon>Metazoa</taxon>
        <taxon>Ecdysozoa</taxon>
        <taxon>Arthropoda</taxon>
        <taxon>Hexapoda</taxon>
        <taxon>Insecta</taxon>
        <taxon>Pterygota</taxon>
        <taxon>Neoptera</taxon>
        <taxon>Endopterygota</taxon>
        <taxon>Coleoptera</taxon>
        <taxon>Polyphaga</taxon>
        <taxon>Cucujiformia</taxon>
        <taxon>Curculionidae</taxon>
        <taxon>Dryophthorinae</taxon>
        <taxon>Sitophilus</taxon>
    </lineage>
</organism>
<reference evidence="5 6" key="1">
    <citation type="submission" date="2025-04" db="UniProtKB">
        <authorList>
            <consortium name="RefSeq"/>
        </authorList>
    </citation>
    <scope>IDENTIFICATION</scope>
    <source>
        <tissue evidence="5 6">Gonads</tissue>
    </source>
</reference>
<evidence type="ECO:0000259" key="3">
    <source>
        <dbReference type="PROSITE" id="PS50157"/>
    </source>
</evidence>
<gene>
    <name evidence="5 6" type="primary">LOC115881121</name>
</gene>
<dbReference type="PROSITE" id="PS50157">
    <property type="entry name" value="ZINC_FINGER_C2H2_2"/>
    <property type="match status" value="1"/>
</dbReference>
<keyword evidence="4" id="KW-1185">Reference proteome</keyword>